<reference evidence="2" key="1">
    <citation type="submission" date="2017-09" db="EMBL/GenBank/DDBJ databases">
        <title>Depth-based differentiation of microbial function through sediment-hosted aquifers and enrichment of novel symbionts in the deep terrestrial subsurface.</title>
        <authorList>
            <person name="Probst A.J."/>
            <person name="Ladd B."/>
            <person name="Jarett J.K."/>
            <person name="Geller-Mcgrath D.E."/>
            <person name="Sieber C.M.K."/>
            <person name="Emerson J.B."/>
            <person name="Anantharaman K."/>
            <person name="Thomas B.C."/>
            <person name="Malmstrom R."/>
            <person name="Stieglmeier M."/>
            <person name="Klingl A."/>
            <person name="Woyke T."/>
            <person name="Ryan C.M."/>
            <person name="Banfield J.F."/>
        </authorList>
    </citation>
    <scope>NUCLEOTIDE SEQUENCE [LARGE SCALE GENOMIC DNA]</scope>
</reference>
<accession>A0A2M7SDN6</accession>
<proteinExistence type="predicted"/>
<dbReference type="Proteomes" id="UP000229307">
    <property type="component" value="Unassembled WGS sequence"/>
</dbReference>
<dbReference type="AlphaFoldDB" id="A0A2M7SDN6"/>
<sequence>MKRTQIYISEREASALSSIGAITKKSVSELIRGAIDQLYINDRTVHFDQIVREVGGIWKKRKDNGGAYEYVRGLRSDRRSQAAK</sequence>
<comment type="caution">
    <text evidence="1">The sequence shown here is derived from an EMBL/GenBank/DDBJ whole genome shotgun (WGS) entry which is preliminary data.</text>
</comment>
<evidence type="ECO:0000313" key="1">
    <source>
        <dbReference type="EMBL" id="PIZ17646.1"/>
    </source>
</evidence>
<name>A0A2M7SDN6_9BACT</name>
<gene>
    <name evidence="1" type="ORF">COY52_03495</name>
</gene>
<protein>
    <submittedName>
        <fullName evidence="1">CopG family transcriptional regulator</fullName>
    </submittedName>
</protein>
<organism evidence="1 2">
    <name type="scientific">Candidatus Desantisbacteria bacterium CG_4_10_14_0_8_um_filter_48_22</name>
    <dbReference type="NCBI Taxonomy" id="1974543"/>
    <lineage>
        <taxon>Bacteria</taxon>
        <taxon>Candidatus Desantisiibacteriota</taxon>
    </lineage>
</organism>
<evidence type="ECO:0000313" key="2">
    <source>
        <dbReference type="Proteomes" id="UP000229307"/>
    </source>
</evidence>
<dbReference type="EMBL" id="PFMR01000097">
    <property type="protein sequence ID" value="PIZ17646.1"/>
    <property type="molecule type" value="Genomic_DNA"/>
</dbReference>